<accession>A0A813IZ88</accession>
<name>A0A813IZ88_POLGL</name>
<gene>
    <name evidence="2" type="ORF">PGLA2088_LOCUS16460</name>
</gene>
<dbReference type="Proteomes" id="UP000626109">
    <property type="component" value="Unassembled WGS sequence"/>
</dbReference>
<evidence type="ECO:0000313" key="2">
    <source>
        <dbReference type="EMBL" id="CAE8667063.1"/>
    </source>
</evidence>
<protein>
    <submittedName>
        <fullName evidence="2">Uncharacterized protein</fullName>
    </submittedName>
</protein>
<comment type="caution">
    <text evidence="2">The sequence shown here is derived from an EMBL/GenBank/DDBJ whole genome shotgun (WGS) entry which is preliminary data.</text>
</comment>
<evidence type="ECO:0000313" key="3">
    <source>
        <dbReference type="Proteomes" id="UP000626109"/>
    </source>
</evidence>
<feature type="region of interest" description="Disordered" evidence="1">
    <location>
        <begin position="1"/>
        <end position="50"/>
    </location>
</feature>
<reference evidence="2" key="1">
    <citation type="submission" date="2021-02" db="EMBL/GenBank/DDBJ databases">
        <authorList>
            <person name="Dougan E. K."/>
            <person name="Rhodes N."/>
            <person name="Thang M."/>
            <person name="Chan C."/>
        </authorList>
    </citation>
    <scope>NUCLEOTIDE SEQUENCE</scope>
</reference>
<feature type="non-terminal residue" evidence="2">
    <location>
        <position position="209"/>
    </location>
</feature>
<feature type="compositionally biased region" description="Low complexity" evidence="1">
    <location>
        <begin position="12"/>
        <end position="30"/>
    </location>
</feature>
<organism evidence="2 3">
    <name type="scientific">Polarella glacialis</name>
    <name type="common">Dinoflagellate</name>
    <dbReference type="NCBI Taxonomy" id="89957"/>
    <lineage>
        <taxon>Eukaryota</taxon>
        <taxon>Sar</taxon>
        <taxon>Alveolata</taxon>
        <taxon>Dinophyceae</taxon>
        <taxon>Suessiales</taxon>
        <taxon>Suessiaceae</taxon>
        <taxon>Polarella</taxon>
    </lineage>
</organism>
<dbReference type="AlphaFoldDB" id="A0A813IZ88"/>
<proteinExistence type="predicted"/>
<sequence>MASGSLPHDRQQQQQQQQEQQQEQEQQQQQPMASFLGHWPMPTGRQRRGRTRIAAHRQVLCLASLLGGSVWSSQRNASWVSGDGWHTNLVVARRAAVMAPLIFSQLPSPAVADGGSALHVSRPEEGSELYSFDIPAGLALKAIQPKSFYAGQQELPGLSFRLEGPGGISISTGVPTRDFAMTERRGWYPARNKVVKYQLTELEDNLECK</sequence>
<evidence type="ECO:0000256" key="1">
    <source>
        <dbReference type="SAM" id="MobiDB-lite"/>
    </source>
</evidence>
<dbReference type="EMBL" id="CAJNNW010020862">
    <property type="protein sequence ID" value="CAE8667063.1"/>
    <property type="molecule type" value="Genomic_DNA"/>
</dbReference>